<dbReference type="InterPro" id="IPR014284">
    <property type="entry name" value="RNA_pol_sigma-70_dom"/>
</dbReference>
<dbReference type="InterPro" id="IPR036388">
    <property type="entry name" value="WH-like_DNA-bd_sf"/>
</dbReference>
<feature type="domain" description="RNA polymerase sigma factor 70 region 4 type 2" evidence="7">
    <location>
        <begin position="119"/>
        <end position="171"/>
    </location>
</feature>
<feature type="domain" description="RNA polymerase sigma-70 region 2" evidence="6">
    <location>
        <begin position="14"/>
        <end position="83"/>
    </location>
</feature>
<name>A0ABT5D940_9BACT</name>
<evidence type="ECO:0000256" key="5">
    <source>
        <dbReference type="ARBA" id="ARBA00023163"/>
    </source>
</evidence>
<dbReference type="InterPro" id="IPR013324">
    <property type="entry name" value="RNA_pol_sigma_r3/r4-like"/>
</dbReference>
<accession>A0ABT5D940</accession>
<dbReference type="PANTHER" id="PTHR43133">
    <property type="entry name" value="RNA POLYMERASE ECF-TYPE SIGMA FACTO"/>
    <property type="match status" value="1"/>
</dbReference>
<dbReference type="Pfam" id="PF08281">
    <property type="entry name" value="Sigma70_r4_2"/>
    <property type="match status" value="1"/>
</dbReference>
<evidence type="ECO:0000259" key="7">
    <source>
        <dbReference type="Pfam" id="PF08281"/>
    </source>
</evidence>
<comment type="similarity">
    <text evidence="1">Belongs to the sigma-70 factor family. ECF subfamily.</text>
</comment>
<dbReference type="EMBL" id="JAQNDM010000002">
    <property type="protein sequence ID" value="MDC0710174.1"/>
    <property type="molecule type" value="Genomic_DNA"/>
</dbReference>
<sequence>MPGPTAQEREFSRLWQAHRDELLALCTNLMGGNMVEAEDALGRAALLALEKYSRYAGELQNPKAWLKRLVFNSSIDILRERQRAQQVIAPQALEDEPHQEELKTIENPEQACLQRELGRQLQRFIEELPARLQQPVVMRLVHAREYLEIARCLKITEENARKLVQLGRMQLRKALKNYLDPEML</sequence>
<keyword evidence="9" id="KW-1185">Reference proteome</keyword>
<dbReference type="Gene3D" id="1.10.10.10">
    <property type="entry name" value="Winged helix-like DNA-binding domain superfamily/Winged helix DNA-binding domain"/>
    <property type="match status" value="1"/>
</dbReference>
<proteinExistence type="inferred from homology"/>
<dbReference type="InterPro" id="IPR007627">
    <property type="entry name" value="RNA_pol_sigma70_r2"/>
</dbReference>
<evidence type="ECO:0000256" key="4">
    <source>
        <dbReference type="ARBA" id="ARBA00023125"/>
    </source>
</evidence>
<dbReference type="InterPro" id="IPR013325">
    <property type="entry name" value="RNA_pol_sigma_r2"/>
</dbReference>
<dbReference type="NCBIfam" id="TIGR02937">
    <property type="entry name" value="sigma70-ECF"/>
    <property type="match status" value="1"/>
</dbReference>
<reference evidence="8 9" key="1">
    <citation type="submission" date="2022-11" db="EMBL/GenBank/DDBJ databases">
        <title>Minimal conservation of predation-associated metabolite biosynthetic gene clusters underscores biosynthetic potential of Myxococcota including descriptions for ten novel species: Archangium lansinium sp. nov., Myxococcus landrumus sp. nov., Nannocystis bai.</title>
        <authorList>
            <person name="Ahearne A."/>
            <person name="Stevens C."/>
            <person name="Dowd S."/>
        </authorList>
    </citation>
    <scope>NUCLEOTIDE SEQUENCE [LARGE SCALE GENOMIC DNA]</scope>
    <source>
        <strain evidence="8 9">NCWAL01</strain>
    </source>
</reference>
<organism evidence="8 9">
    <name type="scientific">Stigmatella ashevillensis</name>
    <dbReference type="NCBI Taxonomy" id="2995309"/>
    <lineage>
        <taxon>Bacteria</taxon>
        <taxon>Pseudomonadati</taxon>
        <taxon>Myxococcota</taxon>
        <taxon>Myxococcia</taxon>
        <taxon>Myxococcales</taxon>
        <taxon>Cystobacterineae</taxon>
        <taxon>Archangiaceae</taxon>
        <taxon>Stigmatella</taxon>
    </lineage>
</organism>
<dbReference type="PANTHER" id="PTHR43133:SF8">
    <property type="entry name" value="RNA POLYMERASE SIGMA FACTOR HI_1459-RELATED"/>
    <property type="match status" value="1"/>
</dbReference>
<evidence type="ECO:0000256" key="2">
    <source>
        <dbReference type="ARBA" id="ARBA00023015"/>
    </source>
</evidence>
<keyword evidence="5" id="KW-0804">Transcription</keyword>
<dbReference type="InterPro" id="IPR013249">
    <property type="entry name" value="RNA_pol_sigma70_r4_t2"/>
</dbReference>
<evidence type="ECO:0000259" key="6">
    <source>
        <dbReference type="Pfam" id="PF04542"/>
    </source>
</evidence>
<evidence type="ECO:0000256" key="1">
    <source>
        <dbReference type="ARBA" id="ARBA00010641"/>
    </source>
</evidence>
<keyword evidence="4" id="KW-0238">DNA-binding</keyword>
<evidence type="ECO:0000313" key="8">
    <source>
        <dbReference type="EMBL" id="MDC0710174.1"/>
    </source>
</evidence>
<dbReference type="Proteomes" id="UP001221838">
    <property type="component" value="Unassembled WGS sequence"/>
</dbReference>
<gene>
    <name evidence="8" type="ORF">POL68_16980</name>
</gene>
<dbReference type="SUPFAM" id="SSF88946">
    <property type="entry name" value="Sigma2 domain of RNA polymerase sigma factors"/>
    <property type="match status" value="1"/>
</dbReference>
<dbReference type="InterPro" id="IPR039425">
    <property type="entry name" value="RNA_pol_sigma-70-like"/>
</dbReference>
<evidence type="ECO:0000256" key="3">
    <source>
        <dbReference type="ARBA" id="ARBA00023082"/>
    </source>
</evidence>
<evidence type="ECO:0000313" key="9">
    <source>
        <dbReference type="Proteomes" id="UP001221838"/>
    </source>
</evidence>
<comment type="caution">
    <text evidence="8">The sequence shown here is derived from an EMBL/GenBank/DDBJ whole genome shotgun (WGS) entry which is preliminary data.</text>
</comment>
<dbReference type="Pfam" id="PF04542">
    <property type="entry name" value="Sigma70_r2"/>
    <property type="match status" value="1"/>
</dbReference>
<dbReference type="SUPFAM" id="SSF88659">
    <property type="entry name" value="Sigma3 and sigma4 domains of RNA polymerase sigma factors"/>
    <property type="match status" value="1"/>
</dbReference>
<dbReference type="Gene3D" id="1.10.1740.10">
    <property type="match status" value="1"/>
</dbReference>
<keyword evidence="3" id="KW-0731">Sigma factor</keyword>
<keyword evidence="2" id="KW-0805">Transcription regulation</keyword>
<protein>
    <submittedName>
        <fullName evidence="8">Sigma-70 family RNA polymerase sigma factor</fullName>
    </submittedName>
</protein>